<sequence>MLLKLQIVLELGELRVFLDTAQFSATAVRFYHLESVDASLHKS</sequence>
<protein>
    <submittedName>
        <fullName evidence="1">Uncharacterized protein</fullName>
    </submittedName>
</protein>
<accession>A0A517WS28</accession>
<dbReference type="EMBL" id="CP037422">
    <property type="protein sequence ID" value="QDU08053.1"/>
    <property type="molecule type" value="Genomic_DNA"/>
</dbReference>
<dbReference type="Proteomes" id="UP000318384">
    <property type="component" value="Chromosome"/>
</dbReference>
<proteinExistence type="predicted"/>
<dbReference type="AlphaFoldDB" id="A0A517WS28"/>
<reference evidence="1 2" key="1">
    <citation type="submission" date="2019-03" db="EMBL/GenBank/DDBJ databases">
        <title>Deep-cultivation of Planctomycetes and their phenomic and genomic characterization uncovers novel biology.</title>
        <authorList>
            <person name="Wiegand S."/>
            <person name="Jogler M."/>
            <person name="Boedeker C."/>
            <person name="Pinto D."/>
            <person name="Vollmers J."/>
            <person name="Rivas-Marin E."/>
            <person name="Kohn T."/>
            <person name="Peeters S.H."/>
            <person name="Heuer A."/>
            <person name="Rast P."/>
            <person name="Oberbeckmann S."/>
            <person name="Bunk B."/>
            <person name="Jeske O."/>
            <person name="Meyerdierks A."/>
            <person name="Storesund J.E."/>
            <person name="Kallscheuer N."/>
            <person name="Luecker S."/>
            <person name="Lage O.M."/>
            <person name="Pohl T."/>
            <person name="Merkel B.J."/>
            <person name="Hornburger P."/>
            <person name="Mueller R.-W."/>
            <person name="Bruemmer F."/>
            <person name="Labrenz M."/>
            <person name="Spormann A.M."/>
            <person name="Op den Camp H."/>
            <person name="Overmann J."/>
            <person name="Amann R."/>
            <person name="Jetten M.S.M."/>
            <person name="Mascher T."/>
            <person name="Medema M.H."/>
            <person name="Devos D.P."/>
            <person name="Kaster A.-K."/>
            <person name="Ovreas L."/>
            <person name="Rohde M."/>
            <person name="Galperin M.Y."/>
            <person name="Jogler C."/>
        </authorList>
    </citation>
    <scope>NUCLEOTIDE SEQUENCE [LARGE SCALE GENOMIC DNA]</scope>
    <source>
        <strain evidence="1 2">V202</strain>
    </source>
</reference>
<keyword evidence="2" id="KW-1185">Reference proteome</keyword>
<gene>
    <name evidence="1" type="ORF">V202x_14160</name>
</gene>
<evidence type="ECO:0000313" key="1">
    <source>
        <dbReference type="EMBL" id="QDU08053.1"/>
    </source>
</evidence>
<organism evidence="1 2">
    <name type="scientific">Gimesia aquarii</name>
    <dbReference type="NCBI Taxonomy" id="2527964"/>
    <lineage>
        <taxon>Bacteria</taxon>
        <taxon>Pseudomonadati</taxon>
        <taxon>Planctomycetota</taxon>
        <taxon>Planctomycetia</taxon>
        <taxon>Planctomycetales</taxon>
        <taxon>Planctomycetaceae</taxon>
        <taxon>Gimesia</taxon>
    </lineage>
</organism>
<evidence type="ECO:0000313" key="2">
    <source>
        <dbReference type="Proteomes" id="UP000318384"/>
    </source>
</evidence>
<name>A0A517WS28_9PLAN</name>